<dbReference type="RefSeq" id="WP_390217071.1">
    <property type="nucleotide sequence ID" value="NZ_JBHSZV010000025.1"/>
</dbReference>
<dbReference type="Gene3D" id="3.20.20.80">
    <property type="entry name" value="Glycosidases"/>
    <property type="match status" value="1"/>
</dbReference>
<dbReference type="InterPro" id="IPR001000">
    <property type="entry name" value="GH10_dom"/>
</dbReference>
<gene>
    <name evidence="5" type="ORF">ACFQIC_10130</name>
</gene>
<evidence type="ECO:0000256" key="3">
    <source>
        <dbReference type="ARBA" id="ARBA00023326"/>
    </source>
</evidence>
<proteinExistence type="predicted"/>
<sequence>MSEPNRDLILIGLYVGFILPVHADNFLSTSYLSRETGKKHHYSSIIAENVMKPISIQSEERQFDFEEADKIVEFAKENDMDVRFHGRQVVSINLMKRFLIVY</sequence>
<dbReference type="InterPro" id="IPR017853">
    <property type="entry name" value="GH"/>
</dbReference>
<evidence type="ECO:0000259" key="4">
    <source>
        <dbReference type="Pfam" id="PF00331"/>
    </source>
</evidence>
<name>A0ABW2EMB5_9BACI</name>
<keyword evidence="1" id="KW-0378">Hydrolase</keyword>
<organism evidence="5 6">
    <name type="scientific">Halobacillus seohaensis</name>
    <dbReference type="NCBI Taxonomy" id="447421"/>
    <lineage>
        <taxon>Bacteria</taxon>
        <taxon>Bacillati</taxon>
        <taxon>Bacillota</taxon>
        <taxon>Bacilli</taxon>
        <taxon>Bacillales</taxon>
        <taxon>Bacillaceae</taxon>
        <taxon>Halobacillus</taxon>
    </lineage>
</organism>
<evidence type="ECO:0000256" key="2">
    <source>
        <dbReference type="ARBA" id="ARBA00023277"/>
    </source>
</evidence>
<comment type="caution">
    <text evidence="5">The sequence shown here is derived from an EMBL/GenBank/DDBJ whole genome shotgun (WGS) entry which is preliminary data.</text>
</comment>
<evidence type="ECO:0000256" key="1">
    <source>
        <dbReference type="ARBA" id="ARBA00022801"/>
    </source>
</evidence>
<keyword evidence="3" id="KW-0624">Polysaccharide degradation</keyword>
<protein>
    <submittedName>
        <fullName evidence="5">Endo-1,4-beta-xylanase</fullName>
    </submittedName>
</protein>
<evidence type="ECO:0000313" key="5">
    <source>
        <dbReference type="EMBL" id="MFC7062214.1"/>
    </source>
</evidence>
<dbReference type="EMBL" id="JBHSZV010000025">
    <property type="protein sequence ID" value="MFC7062214.1"/>
    <property type="molecule type" value="Genomic_DNA"/>
</dbReference>
<accession>A0ABW2EMB5</accession>
<keyword evidence="6" id="KW-1185">Reference proteome</keyword>
<evidence type="ECO:0000313" key="6">
    <source>
        <dbReference type="Proteomes" id="UP001596410"/>
    </source>
</evidence>
<dbReference type="Proteomes" id="UP001596410">
    <property type="component" value="Unassembled WGS sequence"/>
</dbReference>
<reference evidence="6" key="1">
    <citation type="journal article" date="2019" name="Int. J. Syst. Evol. Microbiol.">
        <title>The Global Catalogue of Microorganisms (GCM) 10K type strain sequencing project: providing services to taxonomists for standard genome sequencing and annotation.</title>
        <authorList>
            <consortium name="The Broad Institute Genomics Platform"/>
            <consortium name="The Broad Institute Genome Sequencing Center for Infectious Disease"/>
            <person name="Wu L."/>
            <person name="Ma J."/>
        </authorList>
    </citation>
    <scope>NUCLEOTIDE SEQUENCE [LARGE SCALE GENOMIC DNA]</scope>
    <source>
        <strain evidence="6">CGMCC 4.1621</strain>
    </source>
</reference>
<keyword evidence="2" id="KW-0119">Carbohydrate metabolism</keyword>
<dbReference type="SUPFAM" id="SSF51445">
    <property type="entry name" value="(Trans)glycosidases"/>
    <property type="match status" value="1"/>
</dbReference>
<dbReference type="Pfam" id="PF00331">
    <property type="entry name" value="Glyco_hydro_10"/>
    <property type="match status" value="1"/>
</dbReference>
<feature type="domain" description="GH10" evidence="4">
    <location>
        <begin position="27"/>
        <end position="85"/>
    </location>
</feature>